<gene>
    <name evidence="1" type="ORF">UX73_C0008G0001</name>
</gene>
<proteinExistence type="predicted"/>
<evidence type="ECO:0000313" key="1">
    <source>
        <dbReference type="EMBL" id="KKU51060.1"/>
    </source>
</evidence>
<name>A0A0G1U0A3_UNCKA</name>
<evidence type="ECO:0000313" key="2">
    <source>
        <dbReference type="Proteomes" id="UP000034873"/>
    </source>
</evidence>
<protein>
    <submittedName>
        <fullName evidence="1">Uncharacterized protein</fullName>
    </submittedName>
</protein>
<dbReference type="EMBL" id="LCNH01000008">
    <property type="protein sequence ID" value="KKU51060.1"/>
    <property type="molecule type" value="Genomic_DNA"/>
</dbReference>
<organism evidence="1 2">
    <name type="scientific">candidate division WWE3 bacterium GW2011_GWC1_47_10</name>
    <dbReference type="NCBI Taxonomy" id="1619122"/>
    <lineage>
        <taxon>Bacteria</taxon>
        <taxon>Katanobacteria</taxon>
    </lineage>
</organism>
<comment type="caution">
    <text evidence="1">The sequence shown here is derived from an EMBL/GenBank/DDBJ whole genome shotgun (WGS) entry which is preliminary data.</text>
</comment>
<sequence>GDVMADRLKAAKTRFDIVTYNKIWEAHKVRNALVHESGYEPPYYVLTEAVEHLRRGLERLGINV</sequence>
<dbReference type="Proteomes" id="UP000034873">
    <property type="component" value="Unassembled WGS sequence"/>
</dbReference>
<accession>A0A0G1U0A3</accession>
<dbReference type="STRING" id="1619122.UX73_C0008G0001"/>
<dbReference type="AlphaFoldDB" id="A0A0G1U0A3"/>
<feature type="non-terminal residue" evidence="1">
    <location>
        <position position="1"/>
    </location>
</feature>
<reference evidence="1 2" key="1">
    <citation type="journal article" date="2015" name="Nature">
        <title>rRNA introns, odd ribosomes, and small enigmatic genomes across a large radiation of phyla.</title>
        <authorList>
            <person name="Brown C.T."/>
            <person name="Hug L.A."/>
            <person name="Thomas B.C."/>
            <person name="Sharon I."/>
            <person name="Castelle C.J."/>
            <person name="Singh A."/>
            <person name="Wilkins M.J."/>
            <person name="Williams K.H."/>
            <person name="Banfield J.F."/>
        </authorList>
    </citation>
    <scope>NUCLEOTIDE SEQUENCE [LARGE SCALE GENOMIC DNA]</scope>
</reference>